<accession>A0A5C8KKN2</accession>
<keyword evidence="5 9" id="KW-0805">Transcription regulation</keyword>
<keyword evidence="4 9" id="KW-0067">ATP-binding</keyword>
<dbReference type="GO" id="GO:0016817">
    <property type="term" value="F:hydrolase activity, acting on acid anhydrides"/>
    <property type="evidence" value="ECO:0007669"/>
    <property type="project" value="InterPro"/>
</dbReference>
<dbReference type="Gene3D" id="3.30.360.80">
    <property type="match status" value="1"/>
</dbReference>
<evidence type="ECO:0000256" key="8">
    <source>
        <dbReference type="ARBA" id="ARBA00023163"/>
    </source>
</evidence>
<dbReference type="RefSeq" id="WP_147892297.1">
    <property type="nucleotide sequence ID" value="NZ_VRTS01000009.1"/>
</dbReference>
<reference evidence="12 13" key="1">
    <citation type="submission" date="2019-08" db="EMBL/GenBank/DDBJ databases">
        <authorList>
            <person name="Karlyshev A.V."/>
        </authorList>
    </citation>
    <scope>NUCLEOTIDE SEQUENCE [LARGE SCALE GENOMIC DNA]</scope>
    <source>
        <strain evidence="12 13">Alg18-2.2</strain>
    </source>
</reference>
<dbReference type="SMART" id="SM00487">
    <property type="entry name" value="DEXDc"/>
    <property type="match status" value="1"/>
</dbReference>
<dbReference type="Pfam" id="PF00271">
    <property type="entry name" value="Helicase_C"/>
    <property type="match status" value="1"/>
</dbReference>
<evidence type="ECO:0000256" key="5">
    <source>
        <dbReference type="ARBA" id="ARBA00023015"/>
    </source>
</evidence>
<dbReference type="Gene3D" id="2.30.30.140">
    <property type="match status" value="1"/>
</dbReference>
<dbReference type="InterPro" id="IPR000330">
    <property type="entry name" value="SNF2_N"/>
</dbReference>
<dbReference type="EMBL" id="VRTS01000009">
    <property type="protein sequence ID" value="TXK60504.1"/>
    <property type="molecule type" value="Genomic_DNA"/>
</dbReference>
<evidence type="ECO:0000259" key="10">
    <source>
        <dbReference type="PROSITE" id="PS51192"/>
    </source>
</evidence>
<evidence type="ECO:0000313" key="13">
    <source>
        <dbReference type="Proteomes" id="UP000321248"/>
    </source>
</evidence>
<keyword evidence="13" id="KW-1185">Reference proteome</keyword>
<dbReference type="PANTHER" id="PTHR45766">
    <property type="entry name" value="DNA ANNEALING HELICASE AND ENDONUCLEASE ZRANB3 FAMILY MEMBER"/>
    <property type="match status" value="1"/>
</dbReference>
<dbReference type="GO" id="GO:0004386">
    <property type="term" value="F:helicase activity"/>
    <property type="evidence" value="ECO:0007669"/>
    <property type="project" value="UniProtKB-UniRule"/>
</dbReference>
<dbReference type="InterPro" id="IPR023949">
    <property type="entry name" value="Helicase_RapA"/>
</dbReference>
<dbReference type="Pfam" id="PF00176">
    <property type="entry name" value="SNF2-rel_dom"/>
    <property type="match status" value="1"/>
</dbReference>
<dbReference type="PANTHER" id="PTHR45766:SF6">
    <property type="entry name" value="SWI_SNF-RELATED MATRIX-ASSOCIATED ACTIN-DEPENDENT REGULATOR OF CHROMATIN SUBFAMILY A-LIKE PROTEIN 1"/>
    <property type="match status" value="1"/>
</dbReference>
<dbReference type="CDD" id="cd18011">
    <property type="entry name" value="DEXDc_RapA"/>
    <property type="match status" value="1"/>
</dbReference>
<evidence type="ECO:0000313" key="12">
    <source>
        <dbReference type="EMBL" id="TXK60504.1"/>
    </source>
</evidence>
<name>A0A5C8KKN2_9GAMM</name>
<feature type="binding site" evidence="9">
    <location>
        <begin position="172"/>
        <end position="179"/>
    </location>
    <ligand>
        <name>ATP</name>
        <dbReference type="ChEBI" id="CHEBI:30616"/>
    </ligand>
</feature>
<dbReference type="InterPro" id="IPR001650">
    <property type="entry name" value="Helicase_C-like"/>
</dbReference>
<dbReference type="PROSITE" id="PS51194">
    <property type="entry name" value="HELICASE_CTER"/>
    <property type="match status" value="1"/>
</dbReference>
<feature type="domain" description="Helicase C-terminal" evidence="11">
    <location>
        <begin position="469"/>
        <end position="645"/>
    </location>
</feature>
<comment type="function">
    <text evidence="9">Transcription regulator that activates transcription by stimulating RNA polymerase (RNAP) recycling in case of stress conditions such as supercoiled DNA or high salt concentrations. Probably acts by releasing the RNAP, when it is trapped or immobilized on tightly supercoiled DNA. Does not activate transcription on linear DNA. Probably not involved in DNA repair.</text>
</comment>
<dbReference type="InterPro" id="IPR022737">
    <property type="entry name" value="RapA_C"/>
</dbReference>
<keyword evidence="7 9" id="KW-0010">Activator</keyword>
<feature type="short sequence motif" description="DEAH box" evidence="9">
    <location>
        <begin position="277"/>
        <end position="280"/>
    </location>
</feature>
<dbReference type="InterPro" id="IPR014001">
    <property type="entry name" value="Helicase_ATP-bd"/>
</dbReference>
<evidence type="ECO:0000256" key="4">
    <source>
        <dbReference type="ARBA" id="ARBA00022840"/>
    </source>
</evidence>
<dbReference type="InterPro" id="IPR040766">
    <property type="entry name" value="Tudor_2_RapA"/>
</dbReference>
<dbReference type="Gene3D" id="3.40.50.300">
    <property type="entry name" value="P-loop containing nucleotide triphosphate hydrolases"/>
    <property type="match status" value="1"/>
</dbReference>
<comment type="caution">
    <text evidence="12">The sequence shown here is derived from an EMBL/GenBank/DDBJ whole genome shotgun (WGS) entry which is preliminary data.</text>
</comment>
<keyword evidence="8 9" id="KW-0804">Transcription</keyword>
<dbReference type="SUPFAM" id="SSF52540">
    <property type="entry name" value="P-loop containing nucleoside triphosphate hydrolases"/>
    <property type="match status" value="2"/>
</dbReference>
<evidence type="ECO:0000256" key="3">
    <source>
        <dbReference type="ARBA" id="ARBA00022806"/>
    </source>
</evidence>
<organism evidence="12 13">
    <name type="scientific">Alkalisalibacterium limincola</name>
    <dbReference type="NCBI Taxonomy" id="2699169"/>
    <lineage>
        <taxon>Bacteria</taxon>
        <taxon>Pseudomonadati</taxon>
        <taxon>Pseudomonadota</taxon>
        <taxon>Gammaproteobacteria</taxon>
        <taxon>Lysobacterales</taxon>
        <taxon>Lysobacteraceae</taxon>
        <taxon>Alkalisalibacterium</taxon>
    </lineage>
</organism>
<keyword evidence="6 9" id="KW-0238">DNA-binding</keyword>
<dbReference type="Pfam" id="PF12137">
    <property type="entry name" value="RapA_C"/>
    <property type="match status" value="1"/>
</dbReference>
<evidence type="ECO:0000256" key="6">
    <source>
        <dbReference type="ARBA" id="ARBA00023125"/>
    </source>
</evidence>
<dbReference type="Gene3D" id="3.40.50.10810">
    <property type="entry name" value="Tandem AAA-ATPase domain"/>
    <property type="match status" value="1"/>
</dbReference>
<dbReference type="HAMAP" id="MF_01821">
    <property type="entry name" value="Helicase_RapA"/>
    <property type="match status" value="1"/>
</dbReference>
<evidence type="ECO:0000256" key="7">
    <source>
        <dbReference type="ARBA" id="ARBA00023159"/>
    </source>
</evidence>
<dbReference type="AlphaFoldDB" id="A0A5C8KKN2"/>
<feature type="domain" description="Helicase ATP-binding" evidence="10">
    <location>
        <begin position="159"/>
        <end position="333"/>
    </location>
</feature>
<dbReference type="EC" id="3.6.4.-" evidence="9"/>
<protein>
    <recommendedName>
        <fullName evidence="9">RNA polymerase-associated protein RapA</fullName>
        <ecNumber evidence="9">3.6.4.-</ecNumber>
    </recommendedName>
    <alternativeName>
        <fullName evidence="9">ATP-dependent helicase HepA</fullName>
    </alternativeName>
</protein>
<comment type="subunit">
    <text evidence="9">Interacts with the RNAP. Has a higher affinity for the core RNAP than for the holoenzyme. Its ATPase activity is stimulated by binding to RNAP.</text>
</comment>
<dbReference type="Pfam" id="PF18337">
    <property type="entry name" value="Tudor_RapA"/>
    <property type="match status" value="1"/>
</dbReference>
<dbReference type="CDD" id="cd18793">
    <property type="entry name" value="SF2_C_SNF"/>
    <property type="match status" value="1"/>
</dbReference>
<keyword evidence="2 9" id="KW-0378">Hydrolase</keyword>
<dbReference type="GO" id="GO:0003677">
    <property type="term" value="F:DNA binding"/>
    <property type="evidence" value="ECO:0007669"/>
    <property type="project" value="UniProtKB-KW"/>
</dbReference>
<dbReference type="InterPro" id="IPR038718">
    <property type="entry name" value="SNF2-like_sf"/>
</dbReference>
<dbReference type="NCBIfam" id="NF003426">
    <property type="entry name" value="PRK04914.1"/>
    <property type="match status" value="1"/>
</dbReference>
<dbReference type="GO" id="GO:0006355">
    <property type="term" value="P:regulation of DNA-templated transcription"/>
    <property type="evidence" value="ECO:0007669"/>
    <property type="project" value="UniProtKB-UniRule"/>
</dbReference>
<comment type="similarity">
    <text evidence="9">Belongs to the SNF2/RAD54 helicase family. RapA subfamily.</text>
</comment>
<dbReference type="InterPro" id="IPR040765">
    <property type="entry name" value="Tudor_1_RapA"/>
</dbReference>
<dbReference type="InterPro" id="IPR057342">
    <property type="entry name" value="DEXDc_RapA"/>
</dbReference>
<keyword evidence="1 9" id="KW-0547">Nucleotide-binding</keyword>
<evidence type="ECO:0000259" key="11">
    <source>
        <dbReference type="PROSITE" id="PS51194"/>
    </source>
</evidence>
<dbReference type="SMART" id="SM00490">
    <property type="entry name" value="HELICc"/>
    <property type="match status" value="1"/>
</dbReference>
<dbReference type="Gene3D" id="6.10.140.1500">
    <property type="match status" value="1"/>
</dbReference>
<evidence type="ECO:0000256" key="2">
    <source>
        <dbReference type="ARBA" id="ARBA00022801"/>
    </source>
</evidence>
<dbReference type="Pfam" id="PF18339">
    <property type="entry name" value="Tudor_1_RapA"/>
    <property type="match status" value="1"/>
</dbReference>
<dbReference type="InterPro" id="IPR049730">
    <property type="entry name" value="SNF2/RAD54-like_C"/>
</dbReference>
<dbReference type="Proteomes" id="UP000321248">
    <property type="component" value="Unassembled WGS sequence"/>
</dbReference>
<evidence type="ECO:0000256" key="9">
    <source>
        <dbReference type="HAMAP-Rule" id="MF_01821"/>
    </source>
</evidence>
<gene>
    <name evidence="9 12" type="primary">rapA</name>
    <name evidence="12" type="ORF">FU658_11995</name>
</gene>
<keyword evidence="3 9" id="KW-0347">Helicase</keyword>
<dbReference type="OrthoDB" id="9814088at2"/>
<evidence type="ECO:0000256" key="1">
    <source>
        <dbReference type="ARBA" id="ARBA00022741"/>
    </source>
</evidence>
<dbReference type="PROSITE" id="PS51192">
    <property type="entry name" value="HELICASE_ATP_BIND_1"/>
    <property type="match status" value="1"/>
</dbReference>
<sequence>MAAQEFRPGQRWFSTAEPELGLATVMRTEGRSVQVVFTACGTVRAYAIQAAPLVRAAFRPGDGIRIDGQELRVDRVEAEDGLLTYHCGEAVHREGELDADQPVSRADSRLLSGRVDRGDQFELRLALLTRQAAARANPGWGVLGARIELIPHQLRVAEVASRRRPPRLLLADEVGLGKTIEACMILAQQLAAGRVQRALVLAPESLVHQWFVELRRRFNLAFAIYDGERCDALEHAAPERNPFEEDQLVIASTDWLAGDEARAGHALGAGWDMLLVDEAHHLAWTPGAGGASPAYALVESLAARVPSLLLLTATPEQLGMAGHFARLRLLDPDRYHDLEAFQAEASRFQELSRTVDALLEGKAPDAAQRETLLAVLGKEAQAQLPAFDALTPEAAQALVDALIDRHGTGRVMLRNRRDAIGGFPARVAHVRTLPADADEVLQRRLAAEFAHDVGCSEDEPEHDYLRDPRLEWLLETLDAIAPAKLLVLCHSRAKVQALEEALRHRSPVQVARFHEDMTLLQRDRNAAWFAAPDGARVLLASEIGAEGRNFQFAQHLLLWDLPLDPDHLEQRIGRLDRIGQPGDVNIHAAALEGSPQHALLRWYAEALGAFSGVVADGRELMHRFGGELSSLALEGPRPEALDDLLQRSRSEHRALAERIAQGRDRLLELASQRGTGGDVLMDALRADDEAAREDDFHLRLLEAFGIHHEDHGQGLWRLDPEYQAIEGFEELKGGPRMACFDRSLALARDDLLYLRADHPMLLSAAELMLSSEAGNAAFLVDELPPRTVFLEAVFVLECIAARAIDASRFLPPQPLRVAVDTRMQPRPEFRPSERALRRAGERGFDLEPQRKILGALVPPMLDACRKQAEQLGAQRAAEASAAAKRQLDAELDRLQALAGVNPAVGPAEIQALAAERDALLDALPRSRVRLDSLRLVAGPDFLSLRR</sequence>
<dbReference type="InterPro" id="IPR027417">
    <property type="entry name" value="P-loop_NTPase"/>
</dbReference>
<proteinExistence type="inferred from homology"/>
<dbReference type="GO" id="GO:0005524">
    <property type="term" value="F:ATP binding"/>
    <property type="evidence" value="ECO:0007669"/>
    <property type="project" value="UniProtKB-UniRule"/>
</dbReference>